<keyword evidence="2" id="KW-0813">Transport</keyword>
<dbReference type="Pfam" id="PF00999">
    <property type="entry name" value="Na_H_Exchanger"/>
    <property type="match status" value="1"/>
</dbReference>
<evidence type="ECO:0000256" key="7">
    <source>
        <dbReference type="ARBA" id="ARBA00023065"/>
    </source>
</evidence>
<evidence type="ECO:0000259" key="13">
    <source>
        <dbReference type="Pfam" id="PF23259"/>
    </source>
</evidence>
<organism evidence="14 15">
    <name type="scientific">Arabis nemorensis</name>
    <dbReference type="NCBI Taxonomy" id="586526"/>
    <lineage>
        <taxon>Eukaryota</taxon>
        <taxon>Viridiplantae</taxon>
        <taxon>Streptophyta</taxon>
        <taxon>Embryophyta</taxon>
        <taxon>Tracheophyta</taxon>
        <taxon>Spermatophyta</taxon>
        <taxon>Magnoliopsida</taxon>
        <taxon>eudicotyledons</taxon>
        <taxon>Gunneridae</taxon>
        <taxon>Pentapetalae</taxon>
        <taxon>rosids</taxon>
        <taxon>malvids</taxon>
        <taxon>Brassicales</taxon>
        <taxon>Brassicaceae</taxon>
        <taxon>Arabideae</taxon>
        <taxon>Arabis</taxon>
    </lineage>
</organism>
<evidence type="ECO:0000313" key="14">
    <source>
        <dbReference type="EMBL" id="VVA90464.1"/>
    </source>
</evidence>
<evidence type="ECO:0000256" key="2">
    <source>
        <dbReference type="ARBA" id="ARBA00022448"/>
    </source>
</evidence>
<evidence type="ECO:0000256" key="9">
    <source>
        <dbReference type="ARBA" id="ARBA00038341"/>
    </source>
</evidence>
<dbReference type="EMBL" id="CABITT030000001">
    <property type="protein sequence ID" value="VVA90464.1"/>
    <property type="molecule type" value="Genomic_DNA"/>
</dbReference>
<dbReference type="InterPro" id="IPR057291">
    <property type="entry name" value="CHX17_2nd"/>
</dbReference>
<reference evidence="14" key="1">
    <citation type="submission" date="2019-07" db="EMBL/GenBank/DDBJ databases">
        <authorList>
            <person name="Dittberner H."/>
        </authorList>
    </citation>
    <scope>NUCLEOTIDE SEQUENCE [LARGE SCALE GENOMIC DNA]</scope>
</reference>
<feature type="transmembrane region" description="Helical" evidence="10">
    <location>
        <begin position="252"/>
        <end position="277"/>
    </location>
</feature>
<dbReference type="GO" id="GO:0012505">
    <property type="term" value="C:endomembrane system"/>
    <property type="evidence" value="ECO:0007669"/>
    <property type="project" value="TreeGrafter"/>
</dbReference>
<feature type="transmembrane region" description="Helical" evidence="10">
    <location>
        <begin position="331"/>
        <end position="350"/>
    </location>
</feature>
<dbReference type="GO" id="GO:1902600">
    <property type="term" value="P:proton transmembrane transport"/>
    <property type="evidence" value="ECO:0007669"/>
    <property type="project" value="InterPro"/>
</dbReference>
<dbReference type="Pfam" id="PF23256">
    <property type="entry name" value="CHX17_2nd"/>
    <property type="match status" value="1"/>
</dbReference>
<keyword evidence="7" id="KW-0406">Ion transport</keyword>
<dbReference type="GO" id="GO:0006885">
    <property type="term" value="P:regulation of pH"/>
    <property type="evidence" value="ECO:0007669"/>
    <property type="project" value="TreeGrafter"/>
</dbReference>
<dbReference type="OrthoDB" id="1938353at2759"/>
<feature type="transmembrane region" description="Helical" evidence="10">
    <location>
        <begin position="222"/>
        <end position="246"/>
    </location>
</feature>
<dbReference type="PANTHER" id="PTHR32468">
    <property type="entry name" value="CATION/H + ANTIPORTER"/>
    <property type="match status" value="1"/>
</dbReference>
<dbReference type="AlphaFoldDB" id="A0A565APL7"/>
<keyword evidence="15" id="KW-1185">Reference proteome</keyword>
<dbReference type="InterPro" id="IPR038770">
    <property type="entry name" value="Na+/solute_symporter_sf"/>
</dbReference>
<proteinExistence type="inferred from homology"/>
<comment type="caution">
    <text evidence="14">The sequence shown here is derived from an EMBL/GenBank/DDBJ whole genome shotgun (WGS) entry which is preliminary data.</text>
</comment>
<protein>
    <submittedName>
        <fullName evidence="14">Uncharacterized protein</fullName>
    </submittedName>
</protein>
<evidence type="ECO:0000256" key="1">
    <source>
        <dbReference type="ARBA" id="ARBA00004141"/>
    </source>
</evidence>
<feature type="transmembrane region" description="Helical" evidence="10">
    <location>
        <begin position="289"/>
        <end position="311"/>
    </location>
</feature>
<feature type="domain" description="Cation/H+ exchanger transmembrane" evidence="11">
    <location>
        <begin position="71"/>
        <end position="317"/>
    </location>
</feature>
<dbReference type="InterPro" id="IPR050794">
    <property type="entry name" value="CPA2_transporter"/>
</dbReference>
<feature type="domain" description="Cation/H(+) antiporter C-terminal" evidence="13">
    <location>
        <begin position="611"/>
        <end position="759"/>
    </location>
</feature>
<evidence type="ECO:0000259" key="12">
    <source>
        <dbReference type="Pfam" id="PF23256"/>
    </source>
</evidence>
<dbReference type="GO" id="GO:0015297">
    <property type="term" value="F:antiporter activity"/>
    <property type="evidence" value="ECO:0007669"/>
    <property type="project" value="InterPro"/>
</dbReference>
<keyword evidence="6 10" id="KW-1133">Transmembrane helix</keyword>
<name>A0A565APL7_9BRAS</name>
<feature type="transmembrane region" description="Helical" evidence="10">
    <location>
        <begin position="153"/>
        <end position="174"/>
    </location>
</feature>
<dbReference type="InterPro" id="IPR057290">
    <property type="entry name" value="CHX17_C"/>
</dbReference>
<sequence length="765" mass="86836">MDNLNATLLTEFTWRGYGIRKNGTMYCEKQPVLVNSFGVWEKLSLDHTGMRIWEYDLPHLETVIVLVLCLWQFFYFLLKKIRLPVPKITSMMLAGAALSQTSLLPNDWLVHYIFFPDDYRPKLPETLGGFAFVFYWFLEGVKMDVGMIKRTGLIAVFTGIVTVLFPIFTANIVFGSLRETGGKNLTGVEYRTMIFMQSISAFTGISRLIGDLEINHSEFGRIVLSTAMVADATGFGVNLVALVAWSEWRVSVLHYLGLAGYVVVVIWVVRPLMLWVIKRTPEDRPVKECYIYIIIIFAFFSYDYLKMIHIFPAVGPFLLVHEIRKLGDFDGQLYEALSIIIVVSAAKIFFSTIPPLLAKMPLTDSFVMALILSNKGIVELCYFMYAVERKALHVKSFTTMAMLILISSTILPVAIHYLYDASKRFICFQKRNLTSLKLGSELRFLVCIHKADHISGMINLLGNYFPLEDPLLTCYVLHLVELVGLDNPLFISHKMQKAEPGSRSYSTNVLIDFDTFKHYWKSMSLELFTSISNPKYMHQEIYLLALDKQASFIMHPFHRIWSLDQTTVVSDDITRRNVNINVLRQAPCSVGIFVHRQNLLSTQKSNTVFKVCSVFVGGKDDREALALAKQMMRNQNVSLSVLKLVSGTMVGMTTGWDKMLDTAELKETLRNNHTDLVEEHNFVEYVEEEVNDGSDTSRILLSIANSFDLFVVGRSTGMGTDVTRALSDWTEFDELGVIGDLLVSSDFPHRGSVLVVQQQQNAACR</sequence>
<dbReference type="Proteomes" id="UP000489600">
    <property type="component" value="Unassembled WGS sequence"/>
</dbReference>
<keyword evidence="3" id="KW-0633">Potassium transport</keyword>
<evidence type="ECO:0000256" key="3">
    <source>
        <dbReference type="ARBA" id="ARBA00022538"/>
    </source>
</evidence>
<evidence type="ECO:0000313" key="15">
    <source>
        <dbReference type="Proteomes" id="UP000489600"/>
    </source>
</evidence>
<evidence type="ECO:0000256" key="6">
    <source>
        <dbReference type="ARBA" id="ARBA00022989"/>
    </source>
</evidence>
<evidence type="ECO:0000259" key="11">
    <source>
        <dbReference type="Pfam" id="PF00999"/>
    </source>
</evidence>
<dbReference type="InterPro" id="IPR006153">
    <property type="entry name" value="Cation/H_exchanger_TM"/>
</dbReference>
<dbReference type="GO" id="GO:0006813">
    <property type="term" value="P:potassium ion transport"/>
    <property type="evidence" value="ECO:0007669"/>
    <property type="project" value="UniProtKB-KW"/>
</dbReference>
<feature type="transmembrane region" description="Helical" evidence="10">
    <location>
        <begin position="60"/>
        <end position="78"/>
    </location>
</feature>
<feature type="transmembrane region" description="Helical" evidence="10">
    <location>
        <begin position="397"/>
        <end position="419"/>
    </location>
</feature>
<evidence type="ECO:0000256" key="5">
    <source>
        <dbReference type="ARBA" id="ARBA00022958"/>
    </source>
</evidence>
<gene>
    <name evidence="14" type="ORF">ANE_LOCUS909</name>
</gene>
<evidence type="ECO:0000256" key="8">
    <source>
        <dbReference type="ARBA" id="ARBA00023136"/>
    </source>
</evidence>
<feature type="transmembrane region" description="Helical" evidence="10">
    <location>
        <begin position="194"/>
        <end position="210"/>
    </location>
</feature>
<keyword evidence="4 10" id="KW-0812">Transmembrane</keyword>
<evidence type="ECO:0000256" key="10">
    <source>
        <dbReference type="SAM" id="Phobius"/>
    </source>
</evidence>
<accession>A0A565APL7</accession>
<dbReference type="GO" id="GO:0016020">
    <property type="term" value="C:membrane"/>
    <property type="evidence" value="ECO:0007669"/>
    <property type="project" value="UniProtKB-SubCell"/>
</dbReference>
<keyword evidence="5" id="KW-0630">Potassium</keyword>
<dbReference type="Pfam" id="PF23259">
    <property type="entry name" value="CHX17_C"/>
    <property type="match status" value="1"/>
</dbReference>
<dbReference type="PANTHER" id="PTHR32468:SF93">
    <property type="entry name" value="CATION_H(+) ANTIPORTER 5-RELATED"/>
    <property type="match status" value="1"/>
</dbReference>
<comment type="subcellular location">
    <subcellularLocation>
        <location evidence="1">Membrane</location>
        <topology evidence="1">Multi-pass membrane protein</topology>
    </subcellularLocation>
</comment>
<keyword evidence="8 10" id="KW-0472">Membrane</keyword>
<evidence type="ECO:0000256" key="4">
    <source>
        <dbReference type="ARBA" id="ARBA00022692"/>
    </source>
</evidence>
<dbReference type="Gene3D" id="1.20.1530.20">
    <property type="match status" value="1"/>
</dbReference>
<feature type="transmembrane region" description="Helical" evidence="10">
    <location>
        <begin position="362"/>
        <end position="385"/>
    </location>
</feature>
<feature type="domain" description="Cation/H(+) antiporter central" evidence="12">
    <location>
        <begin position="474"/>
        <end position="597"/>
    </location>
</feature>
<comment type="similarity">
    <text evidence="9">Belongs to the monovalent cation:proton antiporter 2 (CPA2) transporter (TC 2.A.37) family. CHX (TC 2.A.37.4) subfamily.</text>
</comment>